<dbReference type="InterPro" id="IPR016185">
    <property type="entry name" value="PreATP-grasp_dom_sf"/>
</dbReference>
<dbReference type="Pfam" id="PF07478">
    <property type="entry name" value="Dala_Dala_lig_C"/>
    <property type="match status" value="1"/>
</dbReference>
<dbReference type="SUPFAM" id="SSF56059">
    <property type="entry name" value="Glutathione synthetase ATP-binding domain-like"/>
    <property type="match status" value="1"/>
</dbReference>
<feature type="active site" evidence="13">
    <location>
        <position position="342"/>
    </location>
</feature>
<dbReference type="InterPro" id="IPR011095">
    <property type="entry name" value="Dala_Dala_lig_C"/>
</dbReference>
<dbReference type="SUPFAM" id="SSF52440">
    <property type="entry name" value="PreATP-grasp domain"/>
    <property type="match status" value="1"/>
</dbReference>
<dbReference type="InterPro" id="IPR011761">
    <property type="entry name" value="ATP-grasp"/>
</dbReference>
<dbReference type="PROSITE" id="PS00843">
    <property type="entry name" value="DALA_DALA_LIGASE_1"/>
    <property type="match status" value="1"/>
</dbReference>
<evidence type="ECO:0000256" key="2">
    <source>
        <dbReference type="ARBA" id="ARBA00010871"/>
    </source>
</evidence>
<dbReference type="InterPro" id="IPR000291">
    <property type="entry name" value="D-Ala_lig_Van_CS"/>
</dbReference>
<evidence type="ECO:0000256" key="4">
    <source>
        <dbReference type="ARBA" id="ARBA00022723"/>
    </source>
</evidence>
<dbReference type="AlphaFoldDB" id="A0A9X2HEI6"/>
<sequence>MTSTAAADRTRVGILFGGRSSEHSISLITAHGVLGVLDQTRYEPVLIGITEDGAWHLSSIEELEAIIASEALAHFPGQGPRVTLPMGGGRGILLQDCREGLREGPALDVVLPLLHGPFGEDGTVQGLLEMADLPYVGAGVAASAIGMDKHFMKMAFESAGLAVGPYRVITARDWSRDREGSLARARELELPVFVKPARAGSSQGITRIDDWSELDGAIAVAQACDPKVVLETGISGREIECAVLDGRSHERPRASLPGEIEVVGQGHAFYDFEAKYVEAESSRLRCPADLPREVSDEIRGEAVRAFLAIGGEGLARADFFYTDEGRVLINEINTLPGFTPSSMYRVMWGATGLEYGELVDELLTLALERPVGLR</sequence>
<dbReference type="Gene3D" id="3.30.1490.20">
    <property type="entry name" value="ATP-grasp fold, A domain"/>
    <property type="match status" value="1"/>
</dbReference>
<feature type="binding site" evidence="15">
    <location>
        <position position="331"/>
    </location>
    <ligand>
        <name>Mg(2+)</name>
        <dbReference type="ChEBI" id="CHEBI:18420"/>
        <label>2</label>
    </ligand>
</feature>
<evidence type="ECO:0000256" key="13">
    <source>
        <dbReference type="PIRSR" id="PIRSR039102-1"/>
    </source>
</evidence>
<keyword evidence="9 12" id="KW-0573">Peptidoglycan synthesis</keyword>
<dbReference type="InterPro" id="IPR013815">
    <property type="entry name" value="ATP_grasp_subdomain_1"/>
</dbReference>
<dbReference type="GO" id="GO:0005829">
    <property type="term" value="C:cytosol"/>
    <property type="evidence" value="ECO:0007669"/>
    <property type="project" value="TreeGrafter"/>
</dbReference>
<comment type="similarity">
    <text evidence="2 12">Belongs to the D-alanine--D-alanine ligase family.</text>
</comment>
<feature type="active site" evidence="13">
    <location>
        <position position="201"/>
    </location>
</feature>
<dbReference type="GO" id="GO:0009252">
    <property type="term" value="P:peptidoglycan biosynthetic process"/>
    <property type="evidence" value="ECO:0007669"/>
    <property type="project" value="UniProtKB-UniRule"/>
</dbReference>
<evidence type="ECO:0000256" key="8">
    <source>
        <dbReference type="ARBA" id="ARBA00022960"/>
    </source>
</evidence>
<dbReference type="PIRSF" id="PIRSF039102">
    <property type="entry name" value="Ddl/VanB"/>
    <property type="match status" value="1"/>
</dbReference>
<feature type="binding site" evidence="15">
    <location>
        <position position="331"/>
    </location>
    <ligand>
        <name>Mg(2+)</name>
        <dbReference type="ChEBI" id="CHEBI:18420"/>
        <label>1</label>
    </ligand>
</feature>
<gene>
    <name evidence="12" type="primary">ddl</name>
    <name evidence="18" type="ORF">NBM05_09610</name>
</gene>
<comment type="cofactor">
    <cofactor evidence="1">
        <name>Mn(2+)</name>
        <dbReference type="ChEBI" id="CHEBI:29035"/>
    </cofactor>
</comment>
<feature type="binding site" evidence="14">
    <location>
        <position position="149"/>
    </location>
    <ligand>
        <name>ATP</name>
        <dbReference type="ChEBI" id="CHEBI:30616"/>
    </ligand>
</feature>
<comment type="cofactor">
    <cofactor evidence="15">
        <name>Mg(2+)</name>
        <dbReference type="ChEBI" id="CHEBI:18420"/>
    </cofactor>
    <cofactor evidence="15">
        <name>Mn(2+)</name>
        <dbReference type="ChEBI" id="CHEBI:29035"/>
    </cofactor>
    <text evidence="15">Binds 2 magnesium or manganese ions per subunit.</text>
</comment>
<evidence type="ECO:0000256" key="7">
    <source>
        <dbReference type="ARBA" id="ARBA00022842"/>
    </source>
</evidence>
<feature type="binding site" evidence="14">
    <location>
        <begin position="231"/>
        <end position="238"/>
    </location>
    <ligand>
        <name>ATP</name>
        <dbReference type="ChEBI" id="CHEBI:30616"/>
    </ligand>
</feature>
<dbReference type="GO" id="GO:0008716">
    <property type="term" value="F:D-alanine-D-alanine ligase activity"/>
    <property type="evidence" value="ECO:0007669"/>
    <property type="project" value="UniProtKB-UniRule"/>
</dbReference>
<dbReference type="GO" id="GO:0046872">
    <property type="term" value="F:metal ion binding"/>
    <property type="evidence" value="ECO:0007669"/>
    <property type="project" value="UniProtKB-KW"/>
</dbReference>
<comment type="catalytic activity">
    <reaction evidence="12">
        <text>2 D-alanine + ATP = D-alanyl-D-alanine + ADP + phosphate + H(+)</text>
        <dbReference type="Rhea" id="RHEA:11224"/>
        <dbReference type="ChEBI" id="CHEBI:15378"/>
        <dbReference type="ChEBI" id="CHEBI:30616"/>
        <dbReference type="ChEBI" id="CHEBI:43474"/>
        <dbReference type="ChEBI" id="CHEBI:57416"/>
        <dbReference type="ChEBI" id="CHEBI:57822"/>
        <dbReference type="ChEBI" id="CHEBI:456216"/>
        <dbReference type="EC" id="6.3.2.4"/>
    </reaction>
</comment>
<dbReference type="EC" id="6.3.2.4" evidence="12"/>
<feature type="binding site" evidence="14">
    <location>
        <begin position="193"/>
        <end position="195"/>
    </location>
    <ligand>
        <name>ATP</name>
        <dbReference type="ChEBI" id="CHEBI:30616"/>
    </ligand>
</feature>
<evidence type="ECO:0000313" key="18">
    <source>
        <dbReference type="EMBL" id="MCP3426252.1"/>
    </source>
</evidence>
<dbReference type="Pfam" id="PF01820">
    <property type="entry name" value="Dala_Dala_lig_N"/>
    <property type="match status" value="1"/>
</dbReference>
<evidence type="ECO:0000256" key="6">
    <source>
        <dbReference type="ARBA" id="ARBA00022840"/>
    </source>
</evidence>
<keyword evidence="7 15" id="KW-0460">Magnesium</keyword>
<dbReference type="PROSITE" id="PS00844">
    <property type="entry name" value="DALA_DALA_LIGASE_2"/>
    <property type="match status" value="1"/>
</dbReference>
<feature type="binding site" evidence="15">
    <location>
        <position position="318"/>
    </location>
    <ligand>
        <name>Mg(2+)</name>
        <dbReference type="ChEBI" id="CHEBI:18420"/>
        <label>1</label>
    </ligand>
</feature>
<keyword evidence="12" id="KW-0963">Cytoplasm</keyword>
<evidence type="ECO:0000256" key="16">
    <source>
        <dbReference type="PROSITE-ProRule" id="PRU00409"/>
    </source>
</evidence>
<keyword evidence="6 16" id="KW-0067">ATP-binding</keyword>
<comment type="caution">
    <text evidence="18">The sequence shown here is derived from an EMBL/GenBank/DDBJ whole genome shotgun (WGS) entry which is preliminary data.</text>
</comment>
<dbReference type="Proteomes" id="UP001139502">
    <property type="component" value="Unassembled WGS sequence"/>
</dbReference>
<reference evidence="18" key="1">
    <citation type="submission" date="2022-06" db="EMBL/GenBank/DDBJ databases">
        <title>Rothia sp. isolated from sandalwood seedling.</title>
        <authorList>
            <person name="Tuikhar N."/>
            <person name="Kirdat K."/>
            <person name="Thorat V."/>
            <person name="Swetha P."/>
            <person name="Padma S."/>
            <person name="Sundararaj R."/>
            <person name="Yadav A."/>
        </authorList>
    </citation>
    <scope>NUCLEOTIDE SEQUENCE</scope>
    <source>
        <strain evidence="18">AR01</strain>
    </source>
</reference>
<evidence type="ECO:0000256" key="12">
    <source>
        <dbReference type="HAMAP-Rule" id="MF_00047"/>
    </source>
</evidence>
<dbReference type="Gene3D" id="3.40.50.20">
    <property type="match status" value="1"/>
</dbReference>
<keyword evidence="8 12" id="KW-0133">Cell shape</keyword>
<dbReference type="PANTHER" id="PTHR23132:SF25">
    <property type="entry name" value="D-ALANINE--D-ALANINE LIGASE A"/>
    <property type="match status" value="1"/>
</dbReference>
<dbReference type="GO" id="GO:0008360">
    <property type="term" value="P:regulation of cell shape"/>
    <property type="evidence" value="ECO:0007669"/>
    <property type="project" value="UniProtKB-KW"/>
</dbReference>
<evidence type="ECO:0000256" key="15">
    <source>
        <dbReference type="PIRSR" id="PIRSR039102-3"/>
    </source>
</evidence>
<evidence type="ECO:0000256" key="9">
    <source>
        <dbReference type="ARBA" id="ARBA00022984"/>
    </source>
</evidence>
<dbReference type="FunFam" id="3.30.470.20:FF:000008">
    <property type="entry name" value="D-alanine--D-alanine ligase"/>
    <property type="match status" value="1"/>
</dbReference>
<feature type="active site" evidence="13">
    <location>
        <position position="22"/>
    </location>
</feature>
<organism evidence="18 19">
    <name type="scientific">Rothia santali</name>
    <dbReference type="NCBI Taxonomy" id="2949643"/>
    <lineage>
        <taxon>Bacteria</taxon>
        <taxon>Bacillati</taxon>
        <taxon>Actinomycetota</taxon>
        <taxon>Actinomycetes</taxon>
        <taxon>Micrococcales</taxon>
        <taxon>Micrococcaceae</taxon>
        <taxon>Rothia</taxon>
    </lineage>
</organism>
<comment type="subcellular location">
    <subcellularLocation>
        <location evidence="12">Cytoplasm</location>
    </subcellularLocation>
</comment>
<feature type="domain" description="ATP-grasp" evidence="17">
    <location>
        <begin position="153"/>
        <end position="364"/>
    </location>
</feature>
<feature type="binding site" evidence="14">
    <location>
        <begin position="330"/>
        <end position="331"/>
    </location>
    <ligand>
        <name>ATP</name>
        <dbReference type="ChEBI" id="CHEBI:30616"/>
    </ligand>
</feature>
<keyword evidence="4 15" id="KW-0479">Metal-binding</keyword>
<accession>A0A9X2HEI6</accession>
<proteinExistence type="inferred from homology"/>
<dbReference type="Gene3D" id="3.30.470.20">
    <property type="entry name" value="ATP-grasp fold, B domain"/>
    <property type="match status" value="1"/>
</dbReference>
<keyword evidence="10 15" id="KW-0464">Manganese</keyword>
<evidence type="ECO:0000256" key="1">
    <source>
        <dbReference type="ARBA" id="ARBA00001936"/>
    </source>
</evidence>
<evidence type="ECO:0000256" key="11">
    <source>
        <dbReference type="ARBA" id="ARBA00023316"/>
    </source>
</evidence>
<name>A0A9X2HEI6_9MICC</name>
<dbReference type="NCBIfam" id="TIGR01205">
    <property type="entry name" value="D_ala_D_alaTIGR"/>
    <property type="match status" value="1"/>
</dbReference>
<dbReference type="GO" id="GO:0005524">
    <property type="term" value="F:ATP binding"/>
    <property type="evidence" value="ECO:0007669"/>
    <property type="project" value="UniProtKB-UniRule"/>
</dbReference>
<dbReference type="EMBL" id="JANAFB010000021">
    <property type="protein sequence ID" value="MCP3426252.1"/>
    <property type="molecule type" value="Genomic_DNA"/>
</dbReference>
<dbReference type="GO" id="GO:0071555">
    <property type="term" value="P:cell wall organization"/>
    <property type="evidence" value="ECO:0007669"/>
    <property type="project" value="UniProtKB-KW"/>
</dbReference>
<feature type="binding site" evidence="15">
    <location>
        <position position="333"/>
    </location>
    <ligand>
        <name>Mg(2+)</name>
        <dbReference type="ChEBI" id="CHEBI:18420"/>
        <label>2</label>
    </ligand>
</feature>
<dbReference type="PROSITE" id="PS50975">
    <property type="entry name" value="ATP_GRASP"/>
    <property type="match status" value="1"/>
</dbReference>
<evidence type="ECO:0000256" key="10">
    <source>
        <dbReference type="ARBA" id="ARBA00023211"/>
    </source>
</evidence>
<dbReference type="RefSeq" id="WP_254166817.1">
    <property type="nucleotide sequence ID" value="NZ_JANAFB010000021.1"/>
</dbReference>
<evidence type="ECO:0000256" key="3">
    <source>
        <dbReference type="ARBA" id="ARBA00022598"/>
    </source>
</evidence>
<dbReference type="NCBIfam" id="NF002528">
    <property type="entry name" value="PRK01966.1-4"/>
    <property type="match status" value="1"/>
</dbReference>
<evidence type="ECO:0000256" key="5">
    <source>
        <dbReference type="ARBA" id="ARBA00022741"/>
    </source>
</evidence>
<keyword evidence="19" id="KW-1185">Reference proteome</keyword>
<feature type="binding site" evidence="14">
    <location>
        <begin position="201"/>
        <end position="202"/>
    </location>
    <ligand>
        <name>ATP</name>
        <dbReference type="ChEBI" id="CHEBI:30616"/>
    </ligand>
</feature>
<evidence type="ECO:0000259" key="17">
    <source>
        <dbReference type="PROSITE" id="PS50975"/>
    </source>
</evidence>
<dbReference type="HAMAP" id="MF_00047">
    <property type="entry name" value="Dala_Dala_lig"/>
    <property type="match status" value="1"/>
</dbReference>
<dbReference type="InterPro" id="IPR005905">
    <property type="entry name" value="D_ala_D_ala"/>
</dbReference>
<protein>
    <recommendedName>
        <fullName evidence="12">D-alanine--D-alanine ligase</fullName>
        <ecNumber evidence="12">6.3.2.4</ecNumber>
    </recommendedName>
    <alternativeName>
        <fullName evidence="12">D-Ala-D-Ala ligase</fullName>
    </alternativeName>
    <alternativeName>
        <fullName evidence="12">D-alanylalanine synthetase</fullName>
    </alternativeName>
</protein>
<comment type="pathway">
    <text evidence="12">Cell wall biogenesis; peptidoglycan biosynthesis.</text>
</comment>
<evidence type="ECO:0000256" key="14">
    <source>
        <dbReference type="PIRSR" id="PIRSR039102-2"/>
    </source>
</evidence>
<dbReference type="PANTHER" id="PTHR23132">
    <property type="entry name" value="D-ALANINE--D-ALANINE LIGASE"/>
    <property type="match status" value="1"/>
</dbReference>
<evidence type="ECO:0000313" key="19">
    <source>
        <dbReference type="Proteomes" id="UP001139502"/>
    </source>
</evidence>
<keyword evidence="3 12" id="KW-0436">Ligase</keyword>
<comment type="function">
    <text evidence="12">Cell wall formation.</text>
</comment>
<keyword evidence="5 14" id="KW-0547">Nucleotide-binding</keyword>
<dbReference type="InterPro" id="IPR011127">
    <property type="entry name" value="Dala_Dala_lig_N"/>
</dbReference>
<keyword evidence="11 12" id="KW-0961">Cell wall biogenesis/degradation</keyword>